<dbReference type="OrthoDB" id="1913984at2759"/>
<comment type="caution">
    <text evidence="1">The sequence shown here is derived from an EMBL/GenBank/DDBJ whole genome shotgun (WGS) entry which is preliminary data.</text>
</comment>
<reference evidence="1 2" key="1">
    <citation type="submission" date="2019-08" db="EMBL/GenBank/DDBJ databases">
        <title>Draft genome sequences of two oriental melons (Cucumis melo L. var makuwa).</title>
        <authorList>
            <person name="Kwon S.-Y."/>
        </authorList>
    </citation>
    <scope>NUCLEOTIDE SEQUENCE [LARGE SCALE GENOMIC DNA]</scope>
    <source>
        <strain evidence="2">cv. SW 3</strain>
        <tissue evidence="1">Leaf</tissue>
    </source>
</reference>
<dbReference type="STRING" id="1194695.A0A5A7TWJ8"/>
<evidence type="ECO:0000313" key="1">
    <source>
        <dbReference type="EMBL" id="KAA0047278.1"/>
    </source>
</evidence>
<protein>
    <submittedName>
        <fullName evidence="1">Uncharacterized protein</fullName>
    </submittedName>
</protein>
<dbReference type="PANTHER" id="PTHR15827:SF2">
    <property type="entry name" value="CYCLIN-DEPENDENT KINASE 2-INTERACTING PROTEIN"/>
    <property type="match status" value="1"/>
</dbReference>
<dbReference type="EMBL" id="SSTE01013279">
    <property type="protein sequence ID" value="KAA0047278.1"/>
    <property type="molecule type" value="Genomic_DNA"/>
</dbReference>
<proteinExistence type="predicted"/>
<dbReference type="Proteomes" id="UP000321393">
    <property type="component" value="Unassembled WGS sequence"/>
</dbReference>
<sequence>MGKRVQVHGDCIISLTHPLVSASYLTAVAGVQSSLLPSLRRSHPIVSPCQKSPIVAPVRLSLTVALRCCVANGYDILCCVQLILKHQRLHAVAVDYSATATVSVRFLRRCCSEEGTIHHNNCKEPTILWVLFENVRFHPFVGACPWNCGFFCCFGSGITGTYALNSMDTQYFSTPPSKGTNLKSGSISTPGSSPLLPSITRLWRPAAQRNIRNQWSKLASLKQQWASSSSSGRSHATSIVNAYLSEKYMPSMELGSLCDMIDIRNKACLKLSKQQELYRSKLLSSYKEMVDVVVQMVNTSRRMKCYFKRSSNSALIEFSTSSEDNHNEDAGDGGGISVFTLLTIPCFEKLAEELIHMFELELNLKRLLLMELLSLSSESSPKSLVWSEELYSGEFNNLRSCNLWSKETDELLHPTLKGHQSNAPIVSRNQLPNAEVLQSGDSCQPILGQYYRNALPHDTEAMELCNSSSWIDQHCRPHTETEDGL</sequence>
<name>A0A5A7TWJ8_CUCMM</name>
<dbReference type="AlphaFoldDB" id="A0A5A7TWJ8"/>
<accession>A0A5A7TWJ8</accession>
<dbReference type="PANTHER" id="PTHR15827">
    <property type="entry name" value="CYCLIN-DEPENDENT KINASE 2-INTERACTING PROTEIN"/>
    <property type="match status" value="1"/>
</dbReference>
<organism evidence="1 2">
    <name type="scientific">Cucumis melo var. makuwa</name>
    <name type="common">Oriental melon</name>
    <dbReference type="NCBI Taxonomy" id="1194695"/>
    <lineage>
        <taxon>Eukaryota</taxon>
        <taxon>Viridiplantae</taxon>
        <taxon>Streptophyta</taxon>
        <taxon>Embryophyta</taxon>
        <taxon>Tracheophyta</taxon>
        <taxon>Spermatophyta</taxon>
        <taxon>Magnoliopsida</taxon>
        <taxon>eudicotyledons</taxon>
        <taxon>Gunneridae</taxon>
        <taxon>Pentapetalae</taxon>
        <taxon>rosids</taxon>
        <taxon>fabids</taxon>
        <taxon>Cucurbitales</taxon>
        <taxon>Cucurbitaceae</taxon>
        <taxon>Benincaseae</taxon>
        <taxon>Cucumis</taxon>
    </lineage>
</organism>
<evidence type="ECO:0000313" key="2">
    <source>
        <dbReference type="Proteomes" id="UP000321393"/>
    </source>
</evidence>
<gene>
    <name evidence="1" type="ORF">E6C27_scaffold908G00710</name>
</gene>